<dbReference type="InterPro" id="IPR051083">
    <property type="entry name" value="GrpII_Intron_Splice-Mob/Def"/>
</dbReference>
<dbReference type="CDD" id="cd00085">
    <property type="entry name" value="HNHc"/>
    <property type="match status" value="1"/>
</dbReference>
<dbReference type="AlphaFoldDB" id="A0A7R6NFL2"/>
<geneLocation type="mitochondrion" evidence="2"/>
<dbReference type="PANTHER" id="PTHR34047">
    <property type="entry name" value="NUCLEAR INTRON MATURASE 1, MITOCHONDRIAL-RELATED"/>
    <property type="match status" value="1"/>
</dbReference>
<dbReference type="CDD" id="cd01651">
    <property type="entry name" value="RT_G2_intron"/>
    <property type="match status" value="1"/>
</dbReference>
<dbReference type="PROSITE" id="PS50878">
    <property type="entry name" value="RT_POL"/>
    <property type="match status" value="1"/>
</dbReference>
<reference evidence="2" key="1">
    <citation type="submission" date="2018-02" db="EMBL/GenBank/DDBJ databases">
        <title>The complete mitochondrial genome sequence of the green macroalga Ulva flexuosa (Ufle2).</title>
        <authorList>
            <person name="Liu F."/>
            <person name="Melton J.T. III."/>
        </authorList>
    </citation>
    <scope>NUCLEOTIDE SEQUENCE</scope>
    <source>
        <strain evidence="2">Ufle2</strain>
    </source>
</reference>
<dbReference type="Pfam" id="PF21368">
    <property type="entry name" value="AI2M-like_HNH"/>
    <property type="match status" value="1"/>
</dbReference>
<dbReference type="InterPro" id="IPR000477">
    <property type="entry name" value="RT_dom"/>
</dbReference>
<proteinExistence type="predicted"/>
<feature type="domain" description="Reverse transcriptase" evidence="1">
    <location>
        <begin position="131"/>
        <end position="416"/>
    </location>
</feature>
<dbReference type="GO" id="GO:0005739">
    <property type="term" value="C:mitochondrion"/>
    <property type="evidence" value="ECO:0007669"/>
    <property type="project" value="UniProtKB-ARBA"/>
</dbReference>
<accession>A0A7R6NFL2</accession>
<gene>
    <name evidence="2" type="primary">orf699</name>
</gene>
<dbReference type="EMBL" id="MH013470">
    <property type="protein sequence ID" value="AZP40228.1"/>
    <property type="molecule type" value="Genomic_DNA"/>
</dbReference>
<dbReference type="GO" id="GO:0006397">
    <property type="term" value="P:mRNA processing"/>
    <property type="evidence" value="ECO:0007669"/>
    <property type="project" value="InterPro"/>
</dbReference>
<dbReference type="PANTHER" id="PTHR34047:SF2">
    <property type="entry name" value="NUCLEAR INTRON MATURASE 1, MITOCHONDRIAL"/>
    <property type="match status" value="1"/>
</dbReference>
<organism evidence="2">
    <name type="scientific">Ulva flexuosa</name>
    <dbReference type="NCBI Taxonomy" id="83791"/>
    <lineage>
        <taxon>Eukaryota</taxon>
        <taxon>Viridiplantae</taxon>
        <taxon>Chlorophyta</taxon>
        <taxon>core chlorophytes</taxon>
        <taxon>Ulvophyceae</taxon>
        <taxon>OUU clade</taxon>
        <taxon>Ulvales</taxon>
        <taxon>Ulvaceae</taxon>
        <taxon>Ulva</taxon>
    </lineage>
</organism>
<dbReference type="SUPFAM" id="SSF56672">
    <property type="entry name" value="DNA/RNA polymerases"/>
    <property type="match status" value="1"/>
</dbReference>
<dbReference type="InterPro" id="IPR024937">
    <property type="entry name" value="Domain_X"/>
</dbReference>
<dbReference type="Pfam" id="PF01348">
    <property type="entry name" value="Intron_maturas2"/>
    <property type="match status" value="1"/>
</dbReference>
<evidence type="ECO:0000259" key="1">
    <source>
        <dbReference type="PROSITE" id="PS50878"/>
    </source>
</evidence>
<evidence type="ECO:0000313" key="2">
    <source>
        <dbReference type="EMBL" id="AZP40228.1"/>
    </source>
</evidence>
<name>A0A7R6NFL2_9CHLO</name>
<keyword evidence="2" id="KW-0496">Mitochondrion</keyword>
<protein>
    <recommendedName>
        <fullName evidence="1">Reverse transcriptase domain-containing protein</fullName>
    </recommendedName>
</protein>
<dbReference type="InterPro" id="IPR043502">
    <property type="entry name" value="DNA/RNA_pol_sf"/>
</dbReference>
<sequence>MIKFNINLLRQRVRSTGLPERDLAIVKRKPYTTAADGKEPKSVRKDKILTAHSNNGDRIEPGTEVSKWSKRLSVLSKLETHQKARSLWALINERDLWAAAYQKLATSPGSLTRGGDKTTIDGYSMKILDALRNSVYNGAYKFGITRRVYIPKPQGGYRPLGVPEFRDRVVQEVIRSILETVFEPRFHSSSHGFRPGRSQHTCMRQIRRDFRGVKWFIEGDISKCFDEINHNTIRKELEKHIQDKRFVGLVTRGLRTKVLMPNRKMEDLTIGTPQGGICSPLLSNIALNQFDQFIERLKGRIDRGKRRKQNPEYIKAYGEVTRARRAGNSLNVLKRRRYTRTLQYGDPKDSEFLRLNYVRYADDFLIGITGPRALAERVRSLAQKFLKQKLKLRLNEEKTLITRAKGNKVPFLGFLIQTGPKISMIFKRRYGGKWRTVKSIRSGDLRVLVDSNKVIKALANKNFCTREDGSPKPCFTYFQDPQSYTVAKAKSIIQGIDNYYKIANNRRSFTNRVMYIIRDSIARVFAAKFKLRTRRQVYTKGGKDLSRPIDAKTGKTATGATDARAKSWAEEAGGKIKGPMPKIPYVKYGSIPKPTLAPLPQNWNPLDRPYGSYKPQGNINNQKDLDFLRKLKVRSGRGRTALEGICAMCESSSNVEMHHVRALKNLKGKTLVERMMIAARRKSIPLCWTCHKKHHGLKS</sequence>
<dbReference type="InterPro" id="IPR049030">
    <property type="entry name" value="AI2M-like_HNH"/>
</dbReference>
<dbReference type="InterPro" id="IPR003615">
    <property type="entry name" value="HNH_nuc"/>
</dbReference>
<dbReference type="Pfam" id="PF00078">
    <property type="entry name" value="RVT_1"/>
    <property type="match status" value="1"/>
</dbReference>